<dbReference type="SUPFAM" id="SSF53649">
    <property type="entry name" value="Alkaline phosphatase-like"/>
    <property type="match status" value="1"/>
</dbReference>
<proteinExistence type="predicted"/>
<organism evidence="2">
    <name type="scientific">Clastoptera arizonana</name>
    <name type="common">Arizona spittle bug</name>
    <dbReference type="NCBI Taxonomy" id="38151"/>
    <lineage>
        <taxon>Eukaryota</taxon>
        <taxon>Metazoa</taxon>
        <taxon>Ecdysozoa</taxon>
        <taxon>Arthropoda</taxon>
        <taxon>Hexapoda</taxon>
        <taxon>Insecta</taxon>
        <taxon>Pterygota</taxon>
        <taxon>Neoptera</taxon>
        <taxon>Paraneoptera</taxon>
        <taxon>Hemiptera</taxon>
        <taxon>Auchenorrhyncha</taxon>
        <taxon>Cercopoidea</taxon>
        <taxon>Clastopteridae</taxon>
        <taxon>Clastoptera</taxon>
    </lineage>
</organism>
<evidence type="ECO:0000256" key="1">
    <source>
        <dbReference type="SAM" id="Phobius"/>
    </source>
</evidence>
<dbReference type="PANTHER" id="PTHR10974">
    <property type="entry name" value="FI08016P-RELATED"/>
    <property type="match status" value="1"/>
</dbReference>
<dbReference type="AlphaFoldDB" id="A0A1B6C5Q2"/>
<dbReference type="PANTHER" id="PTHR10974:SF9">
    <property type="entry name" value="DUF229 DOMAIN CONTAINING PROTEIN-RELATED"/>
    <property type="match status" value="1"/>
</dbReference>
<dbReference type="FunFam" id="3.40.720.10:FF:000017">
    <property type="entry name" value="Predicted protein"/>
    <property type="match status" value="1"/>
</dbReference>
<keyword evidence="1" id="KW-0812">Transmembrane</keyword>
<protein>
    <submittedName>
        <fullName evidence="2">Uncharacterized protein</fullName>
    </submittedName>
</protein>
<dbReference type="InterPro" id="IPR004245">
    <property type="entry name" value="DUF229"/>
</dbReference>
<dbReference type="EMBL" id="GEDC01028460">
    <property type="protein sequence ID" value="JAS08838.1"/>
    <property type="molecule type" value="Transcribed_RNA"/>
</dbReference>
<accession>A0A1B6C5Q2</accession>
<evidence type="ECO:0000313" key="2">
    <source>
        <dbReference type="EMBL" id="JAS08838.1"/>
    </source>
</evidence>
<reference evidence="2" key="1">
    <citation type="submission" date="2015-12" db="EMBL/GenBank/DDBJ databases">
        <title>De novo transcriptome assembly of four potential Pierce s Disease insect vectors from Arizona vineyards.</title>
        <authorList>
            <person name="Tassone E.E."/>
        </authorList>
    </citation>
    <scope>NUCLEOTIDE SEQUENCE</scope>
</reference>
<keyword evidence="1" id="KW-1133">Transmembrane helix</keyword>
<dbReference type="Pfam" id="PF02995">
    <property type="entry name" value="DUF229"/>
    <property type="match status" value="1"/>
</dbReference>
<dbReference type="Gene3D" id="3.40.720.10">
    <property type="entry name" value="Alkaline Phosphatase, subunit A"/>
    <property type="match status" value="1"/>
</dbReference>
<dbReference type="InterPro" id="IPR017850">
    <property type="entry name" value="Alkaline_phosphatase_core_sf"/>
</dbReference>
<feature type="transmembrane region" description="Helical" evidence="1">
    <location>
        <begin position="24"/>
        <end position="45"/>
    </location>
</feature>
<dbReference type="GO" id="GO:0005615">
    <property type="term" value="C:extracellular space"/>
    <property type="evidence" value="ECO:0007669"/>
    <property type="project" value="TreeGrafter"/>
</dbReference>
<sequence length="673" mass="78531">MQKAALLPMELSNGPQRKTNIHKIFLNSLSFTLAILLLYIFYTFASVGNGSYIKFFRYETQQMDSRHYRRYFDDQEVPTITRNYPTKEGYLVWTPQCRIPDINPLHKSIKKVIEIQETVLCSSVPLLTKIEKDSLVVVQEAVQHYDPKKKISCCYQEVVRNSSNMPLGENPDDYFWLTPCKTFKNSIQLLGQEYIMVKCYSNKRKSKKEVYRNMHANIKINTEARYKIEKSEGNKEKMNVLLIGFDSISRLNLIRSMPRTVLFLKSQGWVDLRGYNKMEDNTCPNFLAILTGLSPKEIRKYCFPKNNETFDKAPFIWKDFSDQGYITAYAEDEQWIGTFNYHKRGFVKPPTDYYLRHFMLAGEKNMKIKKVDGLKYCLGPTSSSDHILRYAFDFCNLFKNNSFFGLFWMNSFSHNNLNTASSMDLRILQFFEKITESGALDNTFVVFLSDHGMRFGPIRETYVGWMEERLPFIYLWIPQWYKDKYPHNFSNLINSGGKLTSPYDLHLTLRHILNNSTKQLDYCPKCMSLFRNVPWNRSCKDVGVTEHWCTCTEYKKLPIDSPVTKPLSEFIITTINVLLANSKNVVANNSKCATLSIHRILSIKIKAQEFQNDYNDYKLIFETSPGDALFEASIREGSKFTLLDAISRINFYDSQSKCVSDAIMKKYCFCIYV</sequence>
<name>A0A1B6C5Q2_9HEMI</name>
<dbReference type="CDD" id="cd16021">
    <property type="entry name" value="ALP_like"/>
    <property type="match status" value="1"/>
</dbReference>
<gene>
    <name evidence="2" type="ORF">g.37599</name>
</gene>
<keyword evidence="1" id="KW-0472">Membrane</keyword>